<accession>A0A8K0L7C6</accession>
<reference evidence="7" key="1">
    <citation type="submission" date="2021-07" db="EMBL/GenBank/DDBJ databases">
        <title>Elsinoe batatas strain:CRI-CJ2 Genome sequencing and assembly.</title>
        <authorList>
            <person name="Huang L."/>
        </authorList>
    </citation>
    <scope>NUCLEOTIDE SEQUENCE</scope>
    <source>
        <strain evidence="7">CRI-CJ2</strain>
    </source>
</reference>
<dbReference type="AlphaFoldDB" id="A0A8K0L7C6"/>
<keyword evidence="1 4" id="KW-0479">Metal-binding</keyword>
<dbReference type="Pfam" id="PF00107">
    <property type="entry name" value="ADH_zinc_N"/>
    <property type="match status" value="1"/>
</dbReference>
<feature type="domain" description="Alcohol dehydrogenase-like C-terminal" evidence="5">
    <location>
        <begin position="235"/>
        <end position="351"/>
    </location>
</feature>
<keyword evidence="8" id="KW-1185">Reference proteome</keyword>
<dbReference type="PANTHER" id="PTHR43401:SF2">
    <property type="entry name" value="L-THREONINE 3-DEHYDROGENASE"/>
    <property type="match status" value="1"/>
</dbReference>
<evidence type="ECO:0000256" key="3">
    <source>
        <dbReference type="ARBA" id="ARBA00023002"/>
    </source>
</evidence>
<comment type="similarity">
    <text evidence="4">Belongs to the zinc-containing alcohol dehydrogenase family.</text>
</comment>
<proteinExistence type="inferred from homology"/>
<evidence type="ECO:0000313" key="7">
    <source>
        <dbReference type="EMBL" id="KAG8631301.1"/>
    </source>
</evidence>
<dbReference type="InterPro" id="IPR002328">
    <property type="entry name" value="ADH_Zn_CS"/>
</dbReference>
<keyword evidence="3" id="KW-0560">Oxidoreductase</keyword>
<feature type="domain" description="Alcohol dehydrogenase-like N-terminal" evidence="6">
    <location>
        <begin position="83"/>
        <end position="193"/>
    </location>
</feature>
<dbReference type="SUPFAM" id="SSF51735">
    <property type="entry name" value="NAD(P)-binding Rossmann-fold domains"/>
    <property type="match status" value="1"/>
</dbReference>
<comment type="cofactor">
    <cofactor evidence="4">
        <name>Zn(2+)</name>
        <dbReference type="ChEBI" id="CHEBI:29105"/>
    </cofactor>
</comment>
<name>A0A8K0L7C6_9PEZI</name>
<evidence type="ECO:0000313" key="8">
    <source>
        <dbReference type="Proteomes" id="UP000809789"/>
    </source>
</evidence>
<organism evidence="7 8">
    <name type="scientific">Elsinoe batatas</name>
    <dbReference type="NCBI Taxonomy" id="2601811"/>
    <lineage>
        <taxon>Eukaryota</taxon>
        <taxon>Fungi</taxon>
        <taxon>Dikarya</taxon>
        <taxon>Ascomycota</taxon>
        <taxon>Pezizomycotina</taxon>
        <taxon>Dothideomycetes</taxon>
        <taxon>Dothideomycetidae</taxon>
        <taxon>Myriangiales</taxon>
        <taxon>Elsinoaceae</taxon>
        <taxon>Elsinoe</taxon>
    </lineage>
</organism>
<dbReference type="InterPro" id="IPR036291">
    <property type="entry name" value="NAD(P)-bd_dom_sf"/>
</dbReference>
<dbReference type="EMBL" id="JAESVG020000001">
    <property type="protein sequence ID" value="KAG8631301.1"/>
    <property type="molecule type" value="Genomic_DNA"/>
</dbReference>
<evidence type="ECO:0000256" key="2">
    <source>
        <dbReference type="ARBA" id="ARBA00022833"/>
    </source>
</evidence>
<dbReference type="GO" id="GO:0008270">
    <property type="term" value="F:zinc ion binding"/>
    <property type="evidence" value="ECO:0007669"/>
    <property type="project" value="InterPro"/>
</dbReference>
<keyword evidence="2 4" id="KW-0862">Zinc</keyword>
<evidence type="ECO:0000259" key="5">
    <source>
        <dbReference type="Pfam" id="PF00107"/>
    </source>
</evidence>
<protein>
    <submittedName>
        <fullName evidence="7">Uncharacterized protein</fullName>
    </submittedName>
</protein>
<dbReference type="PANTHER" id="PTHR43401">
    <property type="entry name" value="L-THREONINE 3-DEHYDROGENASE"/>
    <property type="match status" value="1"/>
</dbReference>
<dbReference type="Gene3D" id="3.40.50.720">
    <property type="entry name" value="NAD(P)-binding Rossmann-like Domain"/>
    <property type="match status" value="1"/>
</dbReference>
<dbReference type="OrthoDB" id="256333at2759"/>
<dbReference type="GO" id="GO:0016491">
    <property type="term" value="F:oxidoreductase activity"/>
    <property type="evidence" value="ECO:0007669"/>
    <property type="project" value="UniProtKB-KW"/>
</dbReference>
<dbReference type="InterPro" id="IPR050129">
    <property type="entry name" value="Zn_alcohol_dh"/>
</dbReference>
<evidence type="ECO:0000256" key="4">
    <source>
        <dbReference type="RuleBase" id="RU361277"/>
    </source>
</evidence>
<dbReference type="SUPFAM" id="SSF50129">
    <property type="entry name" value="GroES-like"/>
    <property type="match status" value="1"/>
</dbReference>
<dbReference type="InterPro" id="IPR013154">
    <property type="entry name" value="ADH-like_N"/>
</dbReference>
<dbReference type="InterPro" id="IPR013149">
    <property type="entry name" value="ADH-like_C"/>
</dbReference>
<evidence type="ECO:0000256" key="1">
    <source>
        <dbReference type="ARBA" id="ARBA00022723"/>
    </source>
</evidence>
<evidence type="ECO:0000259" key="6">
    <source>
        <dbReference type="Pfam" id="PF08240"/>
    </source>
</evidence>
<dbReference type="Gene3D" id="3.90.180.10">
    <property type="entry name" value="Medium-chain alcohol dehydrogenases, catalytic domain"/>
    <property type="match status" value="1"/>
</dbReference>
<dbReference type="InterPro" id="IPR011032">
    <property type="entry name" value="GroES-like_sf"/>
</dbReference>
<sequence>MSTPAARRQGSSTDSTAPSPFNTLAVLVMLQGTMDGSDGTVNGHTDGHTNGTVDQVLPATMKALWYEKPLDYKIVQVPLPEVGEHEVLVKISACGVCATDLHIHLGDMSKEFSASYPLIPGHEAVGTIVQVGSKVSRLRVGQKVACGANSPCNDCYFCLKGELLLCENMTVHGVRAPGGFAEYCAFPSCKAIPYNNLTDLEACLCEPASCAVQMTNRIAPRPGDSVLVFGAGPAGLLLAQLLGQNGGYDVTIVSLGGAKLDRARALNVATTYVELNGNGGDAAILDEMRSRQTPAGWDVVIDATGVEKVIENALSYVRRGGKLAIFGIASCEARVTWAPTKILGDQITIIGGVSEVIRFPTAVHYLDSGRVKVKGIANKKFTLEQWAECLDSVKHPDTVKPVIVFE</sequence>
<dbReference type="PROSITE" id="PS00059">
    <property type="entry name" value="ADH_ZINC"/>
    <property type="match status" value="1"/>
</dbReference>
<comment type="caution">
    <text evidence="7">The sequence shown here is derived from an EMBL/GenBank/DDBJ whole genome shotgun (WGS) entry which is preliminary data.</text>
</comment>
<dbReference type="Pfam" id="PF08240">
    <property type="entry name" value="ADH_N"/>
    <property type="match status" value="1"/>
</dbReference>
<dbReference type="Proteomes" id="UP000809789">
    <property type="component" value="Unassembled WGS sequence"/>
</dbReference>
<gene>
    <name evidence="7" type="ORF">KVT40_000441</name>
</gene>